<keyword evidence="1" id="KW-0547">Nucleotide-binding</keyword>
<evidence type="ECO:0000256" key="1">
    <source>
        <dbReference type="ARBA" id="ARBA00022741"/>
    </source>
</evidence>
<dbReference type="SUPFAM" id="SSF52540">
    <property type="entry name" value="P-loop containing nucleoside triphosphate hydrolases"/>
    <property type="match status" value="1"/>
</dbReference>
<sequence length="354" mass="37687">MNSESAAFDSAEELILEEEADDNQEPKSRRGRAGGASRRNGGPGSGTESLPVLFEYRIVVLGDPGVGKSELVGNLIGQPYAARQPVTAGNEMILFKSKVFPTFGYAIKAEFWDTPGACHVREQTARLCSDLATAFILVFDLTSEQSYKNLEKWISAFNLLRDDGQFRCPAVLLGNKVDQADEGGMTVSIGTGGFGRIGAGNTSTSSSAAASMININLGVASGTTTTMPANGKPGGAGALGGVAADVGATKRQDSSSLPKRAVQFDDAQAWAMDRGAEYYEVSALNSGSLNDVIITLIKSITRQLPAGASSDPKSLIDMRIRPVKPLPHGKHIEYKNRLAIQRKIRDTTDTLDWL</sequence>
<dbReference type="EMBL" id="MCFL01000026">
    <property type="protein sequence ID" value="ORZ34738.1"/>
    <property type="molecule type" value="Genomic_DNA"/>
</dbReference>
<dbReference type="PRINTS" id="PR00449">
    <property type="entry name" value="RASTRNSFRMNG"/>
</dbReference>
<name>A0A1Y2HJE4_9FUNG</name>
<accession>A0A1Y2HJE4</accession>
<protein>
    <submittedName>
        <fullName evidence="3">p-loop containing nucleoside triphosphate hydrolase protein</fullName>
    </submittedName>
</protein>
<evidence type="ECO:0000313" key="3">
    <source>
        <dbReference type="EMBL" id="ORZ34738.1"/>
    </source>
</evidence>
<evidence type="ECO:0000256" key="2">
    <source>
        <dbReference type="SAM" id="MobiDB-lite"/>
    </source>
</evidence>
<gene>
    <name evidence="3" type="ORF">BCR44DRAFT_59614</name>
</gene>
<dbReference type="SMART" id="SM00175">
    <property type="entry name" value="RAB"/>
    <property type="match status" value="1"/>
</dbReference>
<comment type="caution">
    <text evidence="3">The sequence shown here is derived from an EMBL/GenBank/DDBJ whole genome shotgun (WGS) entry which is preliminary data.</text>
</comment>
<keyword evidence="3" id="KW-0378">Hydrolase</keyword>
<dbReference type="Gene3D" id="3.40.50.300">
    <property type="entry name" value="P-loop containing nucleotide triphosphate hydrolases"/>
    <property type="match status" value="1"/>
</dbReference>
<dbReference type="PANTHER" id="PTHR47978">
    <property type="match status" value="1"/>
</dbReference>
<dbReference type="Pfam" id="PF00071">
    <property type="entry name" value="Ras"/>
    <property type="match status" value="1"/>
</dbReference>
<evidence type="ECO:0000313" key="4">
    <source>
        <dbReference type="Proteomes" id="UP000193411"/>
    </source>
</evidence>
<keyword evidence="4" id="KW-1185">Reference proteome</keyword>
<reference evidence="3 4" key="1">
    <citation type="submission" date="2016-07" db="EMBL/GenBank/DDBJ databases">
        <title>Pervasive Adenine N6-methylation of Active Genes in Fungi.</title>
        <authorList>
            <consortium name="DOE Joint Genome Institute"/>
            <person name="Mondo S.J."/>
            <person name="Dannebaum R.O."/>
            <person name="Kuo R.C."/>
            <person name="Labutti K."/>
            <person name="Haridas S."/>
            <person name="Kuo A."/>
            <person name="Salamov A."/>
            <person name="Ahrendt S.R."/>
            <person name="Lipzen A."/>
            <person name="Sullivan W."/>
            <person name="Andreopoulos W.B."/>
            <person name="Clum A."/>
            <person name="Lindquist E."/>
            <person name="Daum C."/>
            <person name="Ramamoorthy G.K."/>
            <person name="Gryganskyi A."/>
            <person name="Culley D."/>
            <person name="Magnuson J.K."/>
            <person name="James T.Y."/>
            <person name="O'Malley M.A."/>
            <person name="Stajich J.E."/>
            <person name="Spatafora J.W."/>
            <person name="Visel A."/>
            <person name="Grigoriev I.V."/>
        </authorList>
    </citation>
    <scope>NUCLEOTIDE SEQUENCE [LARGE SCALE GENOMIC DNA]</scope>
    <source>
        <strain evidence="3 4">PL171</strain>
    </source>
</reference>
<dbReference type="AlphaFoldDB" id="A0A1Y2HJE4"/>
<dbReference type="STRING" id="765915.A0A1Y2HJE4"/>
<organism evidence="3 4">
    <name type="scientific">Catenaria anguillulae PL171</name>
    <dbReference type="NCBI Taxonomy" id="765915"/>
    <lineage>
        <taxon>Eukaryota</taxon>
        <taxon>Fungi</taxon>
        <taxon>Fungi incertae sedis</taxon>
        <taxon>Blastocladiomycota</taxon>
        <taxon>Blastocladiomycetes</taxon>
        <taxon>Blastocladiales</taxon>
        <taxon>Catenariaceae</taxon>
        <taxon>Catenaria</taxon>
    </lineage>
</organism>
<dbReference type="Proteomes" id="UP000193411">
    <property type="component" value="Unassembled WGS sequence"/>
</dbReference>
<dbReference type="PROSITE" id="PS51419">
    <property type="entry name" value="RAB"/>
    <property type="match status" value="1"/>
</dbReference>
<dbReference type="GO" id="GO:0005525">
    <property type="term" value="F:GTP binding"/>
    <property type="evidence" value="ECO:0007669"/>
    <property type="project" value="InterPro"/>
</dbReference>
<proteinExistence type="predicted"/>
<dbReference type="InterPro" id="IPR001806">
    <property type="entry name" value="Small_GTPase"/>
</dbReference>
<dbReference type="SMART" id="SM00173">
    <property type="entry name" value="RAS"/>
    <property type="match status" value="1"/>
</dbReference>
<feature type="region of interest" description="Disordered" evidence="2">
    <location>
        <begin position="1"/>
        <end position="46"/>
    </location>
</feature>
<dbReference type="InterPro" id="IPR027417">
    <property type="entry name" value="P-loop_NTPase"/>
</dbReference>
<feature type="compositionally biased region" description="Acidic residues" evidence="2">
    <location>
        <begin position="10"/>
        <end position="23"/>
    </location>
</feature>
<dbReference type="OrthoDB" id="6585768at2759"/>
<dbReference type="GO" id="GO:0003924">
    <property type="term" value="F:GTPase activity"/>
    <property type="evidence" value="ECO:0007669"/>
    <property type="project" value="InterPro"/>
</dbReference>